<evidence type="ECO:0000256" key="2">
    <source>
        <dbReference type="SAM" id="SignalP"/>
    </source>
</evidence>
<gene>
    <name evidence="3" type="ORF">JJB74_16575</name>
</gene>
<organism evidence="3 4">
    <name type="scientific">Noviherbaspirillum pedocola</name>
    <dbReference type="NCBI Taxonomy" id="2801341"/>
    <lineage>
        <taxon>Bacteria</taxon>
        <taxon>Pseudomonadati</taxon>
        <taxon>Pseudomonadota</taxon>
        <taxon>Betaproteobacteria</taxon>
        <taxon>Burkholderiales</taxon>
        <taxon>Oxalobacteraceae</taxon>
        <taxon>Noviherbaspirillum</taxon>
    </lineage>
</organism>
<proteinExistence type="predicted"/>
<protein>
    <submittedName>
        <fullName evidence="3">Uncharacterized protein</fullName>
    </submittedName>
</protein>
<reference evidence="3" key="1">
    <citation type="submission" date="2021-01" db="EMBL/GenBank/DDBJ databases">
        <title>Genome sequence of strain Noviherbaspirillum sp. DKR-6.</title>
        <authorList>
            <person name="Chaudhary D.K."/>
        </authorList>
    </citation>
    <scope>NUCLEOTIDE SEQUENCE</scope>
    <source>
        <strain evidence="3">DKR-6</strain>
    </source>
</reference>
<feature type="signal peptide" evidence="2">
    <location>
        <begin position="1"/>
        <end position="23"/>
    </location>
</feature>
<dbReference type="RefSeq" id="WP_200593514.1">
    <property type="nucleotide sequence ID" value="NZ_JAEPBG010000007.1"/>
</dbReference>
<feature type="region of interest" description="Disordered" evidence="1">
    <location>
        <begin position="94"/>
        <end position="114"/>
    </location>
</feature>
<evidence type="ECO:0000313" key="4">
    <source>
        <dbReference type="Proteomes" id="UP000622890"/>
    </source>
</evidence>
<sequence length="137" mass="14646">MMRRLRGIVFVLALGVVTPAVFASDAANGIFSHPVVLRGTLGDAQIQMRLQPKSDPDEGLEGEYFAFGRSGRIVLAGETEDDVLLMEESENGVDVSGQWQGSQHGDTVTGTWTSGDGKLSKPFSLKAVESIAMKPAH</sequence>
<evidence type="ECO:0000256" key="1">
    <source>
        <dbReference type="SAM" id="MobiDB-lite"/>
    </source>
</evidence>
<dbReference type="Proteomes" id="UP000622890">
    <property type="component" value="Unassembled WGS sequence"/>
</dbReference>
<name>A0A934W8U3_9BURK</name>
<keyword evidence="2" id="KW-0732">Signal</keyword>
<keyword evidence="4" id="KW-1185">Reference proteome</keyword>
<accession>A0A934W8U3</accession>
<dbReference type="AlphaFoldDB" id="A0A934W8U3"/>
<comment type="caution">
    <text evidence="3">The sequence shown here is derived from an EMBL/GenBank/DDBJ whole genome shotgun (WGS) entry which is preliminary data.</text>
</comment>
<feature type="compositionally biased region" description="Polar residues" evidence="1">
    <location>
        <begin position="97"/>
        <end position="114"/>
    </location>
</feature>
<evidence type="ECO:0000313" key="3">
    <source>
        <dbReference type="EMBL" id="MBK4736239.1"/>
    </source>
</evidence>
<dbReference type="EMBL" id="JAEPBG010000007">
    <property type="protein sequence ID" value="MBK4736239.1"/>
    <property type="molecule type" value="Genomic_DNA"/>
</dbReference>
<feature type="chain" id="PRO_5036921016" evidence="2">
    <location>
        <begin position="24"/>
        <end position="137"/>
    </location>
</feature>